<proteinExistence type="predicted"/>
<evidence type="ECO:0000256" key="1">
    <source>
        <dbReference type="SAM" id="MobiDB-lite"/>
    </source>
</evidence>
<feature type="compositionally biased region" description="Basic residues" evidence="1">
    <location>
        <begin position="100"/>
        <end position="110"/>
    </location>
</feature>
<dbReference type="EMBL" id="OU898279">
    <property type="protein sequence ID" value="CAG9833057.1"/>
    <property type="molecule type" value="Genomic_DNA"/>
</dbReference>
<accession>A0A9N9T0C8</accession>
<evidence type="ECO:0000313" key="3">
    <source>
        <dbReference type="Proteomes" id="UP001153709"/>
    </source>
</evidence>
<sequence length="122" mass="14532">MESKMKVYKTTVRPILTYAAKTRTDTRKTKQQINNIEMKVLRSIAGISLRDRQSNRSIREQCKIQNINRWIKTRKKNWNEHVNRMGPDILANICKNNKPYSRRPVGRKRWKDNVQSTTTETE</sequence>
<reference evidence="2" key="1">
    <citation type="submission" date="2022-01" db="EMBL/GenBank/DDBJ databases">
        <authorList>
            <person name="King R."/>
        </authorList>
    </citation>
    <scope>NUCLEOTIDE SEQUENCE</scope>
</reference>
<dbReference type="AlphaFoldDB" id="A0A9N9T0C8"/>
<feature type="non-terminal residue" evidence="2">
    <location>
        <position position="122"/>
    </location>
</feature>
<organism evidence="2 3">
    <name type="scientific">Diabrotica balteata</name>
    <name type="common">Banded cucumber beetle</name>
    <dbReference type="NCBI Taxonomy" id="107213"/>
    <lineage>
        <taxon>Eukaryota</taxon>
        <taxon>Metazoa</taxon>
        <taxon>Ecdysozoa</taxon>
        <taxon>Arthropoda</taxon>
        <taxon>Hexapoda</taxon>
        <taxon>Insecta</taxon>
        <taxon>Pterygota</taxon>
        <taxon>Neoptera</taxon>
        <taxon>Endopterygota</taxon>
        <taxon>Coleoptera</taxon>
        <taxon>Polyphaga</taxon>
        <taxon>Cucujiformia</taxon>
        <taxon>Chrysomeloidea</taxon>
        <taxon>Chrysomelidae</taxon>
        <taxon>Galerucinae</taxon>
        <taxon>Diabroticina</taxon>
        <taxon>Diabroticites</taxon>
        <taxon>Diabrotica</taxon>
    </lineage>
</organism>
<protein>
    <recommendedName>
        <fullName evidence="4">Endonuclease-reverse transcriptase</fullName>
    </recommendedName>
</protein>
<dbReference type="Proteomes" id="UP001153709">
    <property type="component" value="Chromosome 4"/>
</dbReference>
<evidence type="ECO:0000313" key="2">
    <source>
        <dbReference type="EMBL" id="CAG9833057.1"/>
    </source>
</evidence>
<dbReference type="PANTHER" id="PTHR47027:SF20">
    <property type="entry name" value="REVERSE TRANSCRIPTASE-LIKE PROTEIN WITH RNA-DIRECTED DNA POLYMERASE DOMAIN"/>
    <property type="match status" value="1"/>
</dbReference>
<gene>
    <name evidence="2" type="ORF">DIABBA_LOCUS6483</name>
</gene>
<name>A0A9N9T0C8_DIABA</name>
<evidence type="ECO:0008006" key="4">
    <source>
        <dbReference type="Google" id="ProtNLM"/>
    </source>
</evidence>
<feature type="region of interest" description="Disordered" evidence="1">
    <location>
        <begin position="97"/>
        <end position="122"/>
    </location>
</feature>
<dbReference type="PANTHER" id="PTHR47027">
    <property type="entry name" value="REVERSE TRANSCRIPTASE DOMAIN-CONTAINING PROTEIN"/>
    <property type="match status" value="1"/>
</dbReference>
<feature type="compositionally biased region" description="Polar residues" evidence="1">
    <location>
        <begin position="113"/>
        <end position="122"/>
    </location>
</feature>
<keyword evidence="3" id="KW-1185">Reference proteome</keyword>
<dbReference type="OrthoDB" id="6770445at2759"/>